<keyword evidence="5" id="KW-1185">Reference proteome</keyword>
<dbReference type="InParanoid" id="A0A2K1KKU1"/>
<reference evidence="4" key="3">
    <citation type="submission" date="2020-12" db="UniProtKB">
        <authorList>
            <consortium name="EnsemblPlants"/>
        </authorList>
    </citation>
    <scope>IDENTIFICATION</scope>
</reference>
<proteinExistence type="predicted"/>
<feature type="transmembrane region" description="Helical" evidence="2">
    <location>
        <begin position="111"/>
        <end position="129"/>
    </location>
</feature>
<dbReference type="PANTHER" id="PTHR35734:SF1">
    <property type="entry name" value="OS01G0805200 PROTEIN"/>
    <property type="match status" value="1"/>
</dbReference>
<organism evidence="3">
    <name type="scientific">Physcomitrium patens</name>
    <name type="common">Spreading-leaved earth moss</name>
    <name type="synonym">Physcomitrella patens</name>
    <dbReference type="NCBI Taxonomy" id="3218"/>
    <lineage>
        <taxon>Eukaryota</taxon>
        <taxon>Viridiplantae</taxon>
        <taxon>Streptophyta</taxon>
        <taxon>Embryophyta</taxon>
        <taxon>Bryophyta</taxon>
        <taxon>Bryophytina</taxon>
        <taxon>Bryopsida</taxon>
        <taxon>Funariidae</taxon>
        <taxon>Funariales</taxon>
        <taxon>Funariaceae</taxon>
        <taxon>Physcomitrium</taxon>
    </lineage>
</organism>
<dbReference type="AlphaFoldDB" id="A0A2K1KKU1"/>
<accession>A0A2K1KKU1</accession>
<feature type="region of interest" description="Disordered" evidence="1">
    <location>
        <begin position="70"/>
        <end position="101"/>
    </location>
</feature>
<dbReference type="EMBL" id="ABEU02000005">
    <property type="protein sequence ID" value="PNR54387.1"/>
    <property type="molecule type" value="Genomic_DNA"/>
</dbReference>
<dbReference type="Pfam" id="PF11460">
    <property type="entry name" value="DUF3007"/>
    <property type="match status" value="1"/>
</dbReference>
<dbReference type="PaxDb" id="3218-PP1S23_131V6.1"/>
<dbReference type="Gramene" id="Pp3c5_23310V3.1">
    <property type="protein sequence ID" value="Pp3c5_23310V3.1"/>
    <property type="gene ID" value="Pp3c5_23310"/>
</dbReference>
<keyword evidence="2" id="KW-0472">Membrane</keyword>
<dbReference type="PANTHER" id="PTHR35734">
    <property type="entry name" value="OS01G0805200 PROTEIN"/>
    <property type="match status" value="1"/>
</dbReference>
<evidence type="ECO:0000313" key="4">
    <source>
        <dbReference type="EnsemblPlants" id="Pp3c5_23310V3.1"/>
    </source>
</evidence>
<evidence type="ECO:0000256" key="1">
    <source>
        <dbReference type="SAM" id="MobiDB-lite"/>
    </source>
</evidence>
<reference evidence="3 5" key="2">
    <citation type="journal article" date="2018" name="Plant J.">
        <title>The Physcomitrella patens chromosome-scale assembly reveals moss genome structure and evolution.</title>
        <authorList>
            <person name="Lang D."/>
            <person name="Ullrich K.K."/>
            <person name="Murat F."/>
            <person name="Fuchs J."/>
            <person name="Jenkins J."/>
            <person name="Haas F.B."/>
            <person name="Piednoel M."/>
            <person name="Gundlach H."/>
            <person name="Van Bel M."/>
            <person name="Meyberg R."/>
            <person name="Vives C."/>
            <person name="Morata J."/>
            <person name="Symeonidi A."/>
            <person name="Hiss M."/>
            <person name="Muchero W."/>
            <person name="Kamisugi Y."/>
            <person name="Saleh O."/>
            <person name="Blanc G."/>
            <person name="Decker E.L."/>
            <person name="van Gessel N."/>
            <person name="Grimwood J."/>
            <person name="Hayes R.D."/>
            <person name="Graham S.W."/>
            <person name="Gunter L.E."/>
            <person name="McDaniel S.F."/>
            <person name="Hoernstein S.N.W."/>
            <person name="Larsson A."/>
            <person name="Li F.W."/>
            <person name="Perroud P.F."/>
            <person name="Phillips J."/>
            <person name="Ranjan P."/>
            <person name="Rokshar D.S."/>
            <person name="Rothfels C.J."/>
            <person name="Schneider L."/>
            <person name="Shu S."/>
            <person name="Stevenson D.W."/>
            <person name="Thummler F."/>
            <person name="Tillich M."/>
            <person name="Villarreal Aguilar J.C."/>
            <person name="Widiez T."/>
            <person name="Wong G.K."/>
            <person name="Wymore A."/>
            <person name="Zhang Y."/>
            <person name="Zimmer A.D."/>
            <person name="Quatrano R.S."/>
            <person name="Mayer K.F.X."/>
            <person name="Goodstein D."/>
            <person name="Casacuberta J.M."/>
            <person name="Vandepoele K."/>
            <person name="Reski R."/>
            <person name="Cuming A.C."/>
            <person name="Tuskan G.A."/>
            <person name="Maumus F."/>
            <person name="Salse J."/>
            <person name="Schmutz J."/>
            <person name="Rensing S.A."/>
        </authorList>
    </citation>
    <scope>NUCLEOTIDE SEQUENCE [LARGE SCALE GENOMIC DNA]</scope>
    <source>
        <strain evidence="4 5">cv. Gransden 2004</strain>
    </source>
</reference>
<evidence type="ECO:0000313" key="5">
    <source>
        <dbReference type="Proteomes" id="UP000006727"/>
    </source>
</evidence>
<dbReference type="Proteomes" id="UP000006727">
    <property type="component" value="Chromosome 5"/>
</dbReference>
<gene>
    <name evidence="3" type="ORF">PHYPA_008064</name>
</gene>
<keyword evidence="2" id="KW-1133">Transmembrane helix</keyword>
<reference evidence="3 5" key="1">
    <citation type="journal article" date="2008" name="Science">
        <title>The Physcomitrella genome reveals evolutionary insights into the conquest of land by plants.</title>
        <authorList>
            <person name="Rensing S."/>
            <person name="Lang D."/>
            <person name="Zimmer A."/>
            <person name="Terry A."/>
            <person name="Salamov A."/>
            <person name="Shapiro H."/>
            <person name="Nishiyama T."/>
            <person name="Perroud P.-F."/>
            <person name="Lindquist E."/>
            <person name="Kamisugi Y."/>
            <person name="Tanahashi T."/>
            <person name="Sakakibara K."/>
            <person name="Fujita T."/>
            <person name="Oishi K."/>
            <person name="Shin-I T."/>
            <person name="Kuroki Y."/>
            <person name="Toyoda A."/>
            <person name="Suzuki Y."/>
            <person name="Hashimoto A."/>
            <person name="Yamaguchi K."/>
            <person name="Sugano A."/>
            <person name="Kohara Y."/>
            <person name="Fujiyama A."/>
            <person name="Anterola A."/>
            <person name="Aoki S."/>
            <person name="Ashton N."/>
            <person name="Barbazuk W.B."/>
            <person name="Barker E."/>
            <person name="Bennetzen J."/>
            <person name="Bezanilla M."/>
            <person name="Blankenship R."/>
            <person name="Cho S.H."/>
            <person name="Dutcher S."/>
            <person name="Estelle M."/>
            <person name="Fawcett J.A."/>
            <person name="Gundlach H."/>
            <person name="Hanada K."/>
            <person name="Heyl A."/>
            <person name="Hicks K.A."/>
            <person name="Hugh J."/>
            <person name="Lohr M."/>
            <person name="Mayer K."/>
            <person name="Melkozernov A."/>
            <person name="Murata T."/>
            <person name="Nelson D."/>
            <person name="Pils B."/>
            <person name="Prigge M."/>
            <person name="Reiss B."/>
            <person name="Renner T."/>
            <person name="Rombauts S."/>
            <person name="Rushton P."/>
            <person name="Sanderfoot A."/>
            <person name="Schween G."/>
            <person name="Shiu S.-H."/>
            <person name="Stueber K."/>
            <person name="Theodoulou F.L."/>
            <person name="Tu H."/>
            <person name="Van de Peer Y."/>
            <person name="Verrier P.J."/>
            <person name="Waters E."/>
            <person name="Wood A."/>
            <person name="Yang L."/>
            <person name="Cove D."/>
            <person name="Cuming A."/>
            <person name="Hasebe M."/>
            <person name="Lucas S."/>
            <person name="Mishler D.B."/>
            <person name="Reski R."/>
            <person name="Grigoriev I."/>
            <person name="Quatrano R.S."/>
            <person name="Boore J.L."/>
        </authorList>
    </citation>
    <scope>NUCLEOTIDE SEQUENCE [LARGE SCALE GENOMIC DNA]</scope>
    <source>
        <strain evidence="4 5">cv. Gransden 2004</strain>
    </source>
</reference>
<dbReference type="EnsemblPlants" id="Pp3c5_23310V3.2">
    <property type="protein sequence ID" value="Pp3c5_23310V3.2"/>
    <property type="gene ID" value="Pp3c5_23310"/>
</dbReference>
<dbReference type="Gramene" id="Pp3c5_23310V3.2">
    <property type="protein sequence ID" value="Pp3c5_23310V3.2"/>
    <property type="gene ID" value="Pp3c5_23310"/>
</dbReference>
<feature type="transmembrane region" description="Helical" evidence="2">
    <location>
        <begin position="141"/>
        <end position="161"/>
    </location>
</feature>
<dbReference type="InterPro" id="IPR021562">
    <property type="entry name" value="DUF3007"/>
</dbReference>
<dbReference type="STRING" id="3218.A0A2K1KKU1"/>
<sequence>MAMAAVFHTSLPVYSAVSASQISSHHGVESTAGSQLGPVSSRHRTSSRSISRAASLSCASSLGGSSLAPALKQTRRRNSSSYGGAVSTRCESSSDESPPEKIPFGYTRKDVILIGVGLTAFGVGLKYGLEFFGVDPLRAGNVVQIIMVAGLTIGWISSYVFRVSNKDMTYAKQLKDYENKVMEKRLEELPEAELETMLAQVEEEKIRLQQSREKRGLF</sequence>
<name>A0A2K1KKU1_PHYPA</name>
<protein>
    <submittedName>
        <fullName evidence="3 4">Uncharacterized protein</fullName>
    </submittedName>
</protein>
<evidence type="ECO:0000256" key="2">
    <source>
        <dbReference type="SAM" id="Phobius"/>
    </source>
</evidence>
<keyword evidence="2" id="KW-0812">Transmembrane</keyword>
<evidence type="ECO:0000313" key="3">
    <source>
        <dbReference type="EMBL" id="PNR54387.1"/>
    </source>
</evidence>
<dbReference type="EnsemblPlants" id="Pp3c5_23310V3.1">
    <property type="protein sequence ID" value="Pp3c5_23310V3.1"/>
    <property type="gene ID" value="Pp3c5_23310"/>
</dbReference>